<evidence type="ECO:0000256" key="3">
    <source>
        <dbReference type="ARBA" id="ARBA00022825"/>
    </source>
</evidence>
<comment type="caution">
    <text evidence="5">The sequence shown here is derived from an EMBL/GenBank/DDBJ whole genome shotgun (WGS) entry which is preliminary data.</text>
</comment>
<dbReference type="OrthoDB" id="8010691at2"/>
<name>A0A366X6V4_9RHOB</name>
<dbReference type="Pfam" id="PF00082">
    <property type="entry name" value="Peptidase_S8"/>
    <property type="match status" value="1"/>
</dbReference>
<feature type="domain" description="Peptidase S8/S53" evidence="4">
    <location>
        <begin position="161"/>
        <end position="658"/>
    </location>
</feature>
<accession>A0A366X6V4</accession>
<protein>
    <recommendedName>
        <fullName evidence="4">Peptidase S8/S53 domain-containing protein</fullName>
    </recommendedName>
</protein>
<dbReference type="EMBL" id="QOCE01000009">
    <property type="protein sequence ID" value="RBW60941.1"/>
    <property type="molecule type" value="Genomic_DNA"/>
</dbReference>
<dbReference type="InterPro" id="IPR015500">
    <property type="entry name" value="Peptidase_S8_subtilisin-rel"/>
</dbReference>
<evidence type="ECO:0000313" key="6">
    <source>
        <dbReference type="Proteomes" id="UP000252706"/>
    </source>
</evidence>
<dbReference type="Proteomes" id="UP000252706">
    <property type="component" value="Unassembled WGS sequence"/>
</dbReference>
<keyword evidence="3" id="KW-0720">Serine protease</keyword>
<dbReference type="AlphaFoldDB" id="A0A366X6V4"/>
<dbReference type="InterPro" id="IPR036852">
    <property type="entry name" value="Peptidase_S8/S53_dom_sf"/>
</dbReference>
<evidence type="ECO:0000256" key="2">
    <source>
        <dbReference type="ARBA" id="ARBA00022801"/>
    </source>
</evidence>
<dbReference type="Gene3D" id="3.40.50.200">
    <property type="entry name" value="Peptidase S8/S53 domain"/>
    <property type="match status" value="1"/>
</dbReference>
<proteinExistence type="predicted"/>
<dbReference type="GO" id="GO:0006508">
    <property type="term" value="P:proteolysis"/>
    <property type="evidence" value="ECO:0007669"/>
    <property type="project" value="UniProtKB-KW"/>
</dbReference>
<keyword evidence="1" id="KW-0645">Protease</keyword>
<dbReference type="InterPro" id="IPR000209">
    <property type="entry name" value="Peptidase_S8/S53_dom"/>
</dbReference>
<dbReference type="SUPFAM" id="SSF52743">
    <property type="entry name" value="Subtilisin-like"/>
    <property type="match status" value="1"/>
</dbReference>
<evidence type="ECO:0000259" key="4">
    <source>
        <dbReference type="Pfam" id="PF00082"/>
    </source>
</evidence>
<sequence>MAYEWKELALEDQPRNPLADFALNVMARFTAAEIGLSNEHRPMDRSSDFDQQWWLALVSVTPGLSIAGLLERAADFLPPDHPGSLVIPGEYSEDFRNRQDIDVITLYARRDYLNAANAANGAEQLGIETLLVSTPLESQTLSSPAEPFTPPDLKVPVTPNTVVTAVIDHGVAIAHDLFRRKDINGDLVLSRVDFFLDMDGTPDPNAPVPSTIGRVWTGPEINEILKNNLHNGLLDDAAVYRDLGLIDWKTRPFNACAHRLSHGTHVTGLASGYDASDADGLERRIIVVQLPTRLVANTLGFGLEQAIEQAMSFISQQLVHFQVDEVEQQMPLVVNFSFGNFMGPHDGTGEVSRSIDTIMSNMEASSNRPRLLMMPSGNGNLSRCHAVINLTQAAPTAELDWQLQPADRSASILSVWLPVMTPVKDNTVTMQVTVPGFDTPRTLTAGMTPSYNWLTEQDHLGNTIILGLVVYQPPVAPTARGKFTIAVVPTDNPMRVGLVAPSGDWKLQFVKGNAVDKLSLNIWVQRDETLPDFPEFGRQSYLSDPSYTRFNVPGGKVISEDPVAHASPVRRAGMINGIACGNLPAVIAGYVSSDGRMSAYSAGGPTLNGFRLTGPDASAVSDDSVVLHGVLSAGSNCGSRVSMSGTSVSTPRVARWVADQFAQSPTTPFGRGNVVAKALNDDPPSPHKPSAFRTGGGRMELRNIFGSLRWPGQ</sequence>
<dbReference type="Gene3D" id="2.60.120.1290">
    <property type="match status" value="1"/>
</dbReference>
<keyword evidence="2" id="KW-0378">Hydrolase</keyword>
<evidence type="ECO:0000313" key="5">
    <source>
        <dbReference type="EMBL" id="RBW60941.1"/>
    </source>
</evidence>
<dbReference type="PRINTS" id="PR00723">
    <property type="entry name" value="SUBTILISIN"/>
</dbReference>
<gene>
    <name evidence="5" type="ORF">DS909_03050</name>
</gene>
<dbReference type="RefSeq" id="WP_113821973.1">
    <property type="nucleotide sequence ID" value="NZ_QOCE01000009.1"/>
</dbReference>
<evidence type="ECO:0000256" key="1">
    <source>
        <dbReference type="ARBA" id="ARBA00022670"/>
    </source>
</evidence>
<dbReference type="GO" id="GO:0004252">
    <property type="term" value="F:serine-type endopeptidase activity"/>
    <property type="evidence" value="ECO:0007669"/>
    <property type="project" value="InterPro"/>
</dbReference>
<organism evidence="5 6">
    <name type="scientific">Phaeobacter gallaeciensis</name>
    <dbReference type="NCBI Taxonomy" id="60890"/>
    <lineage>
        <taxon>Bacteria</taxon>
        <taxon>Pseudomonadati</taxon>
        <taxon>Pseudomonadota</taxon>
        <taxon>Alphaproteobacteria</taxon>
        <taxon>Rhodobacterales</taxon>
        <taxon>Roseobacteraceae</taxon>
        <taxon>Phaeobacter</taxon>
    </lineage>
</organism>
<reference evidence="5 6" key="1">
    <citation type="submission" date="2018-07" db="EMBL/GenBank/DDBJ databases">
        <title>Modular assembly of carbohydrate-degrading microbial communities in the ocean.</title>
        <authorList>
            <person name="Enke T.N."/>
            <person name="Datta M.S."/>
            <person name="Schwartzman J.A."/>
            <person name="Cermak N."/>
            <person name="Schmitz D.A."/>
            <person name="Barrere J."/>
            <person name="Cordero O.X."/>
        </authorList>
    </citation>
    <scope>NUCLEOTIDE SEQUENCE [LARGE SCALE GENOMIC DNA]</scope>
    <source>
        <strain evidence="5 6">C3M10</strain>
    </source>
</reference>